<feature type="region of interest" description="Disordered" evidence="10">
    <location>
        <begin position="1"/>
        <end position="45"/>
    </location>
</feature>
<evidence type="ECO:0000256" key="10">
    <source>
        <dbReference type="SAM" id="MobiDB-lite"/>
    </source>
</evidence>
<dbReference type="FunFam" id="3.30.160.60:FF:000099">
    <property type="entry name" value="Zinc finger protein 79"/>
    <property type="match status" value="1"/>
</dbReference>
<dbReference type="SUPFAM" id="SSF57667">
    <property type="entry name" value="beta-beta-alpha zinc fingers"/>
    <property type="match status" value="3"/>
</dbReference>
<gene>
    <name evidence="12" type="ORF">J4Q44_G00291890</name>
</gene>
<dbReference type="GO" id="GO:0008270">
    <property type="term" value="F:zinc ion binding"/>
    <property type="evidence" value="ECO:0007669"/>
    <property type="project" value="UniProtKB-KW"/>
</dbReference>
<proteinExistence type="predicted"/>
<dbReference type="SMART" id="SM00355">
    <property type="entry name" value="ZnF_C2H2"/>
    <property type="match status" value="5"/>
</dbReference>
<evidence type="ECO:0000256" key="3">
    <source>
        <dbReference type="ARBA" id="ARBA00022737"/>
    </source>
</evidence>
<dbReference type="InterPro" id="IPR036236">
    <property type="entry name" value="Znf_C2H2_sf"/>
</dbReference>
<evidence type="ECO:0000256" key="9">
    <source>
        <dbReference type="PROSITE-ProRule" id="PRU00042"/>
    </source>
</evidence>
<dbReference type="FunFam" id="3.30.160.60:FF:000446">
    <property type="entry name" value="Zinc finger protein"/>
    <property type="match status" value="1"/>
</dbReference>
<dbReference type="GO" id="GO:0000785">
    <property type="term" value="C:chromatin"/>
    <property type="evidence" value="ECO:0007669"/>
    <property type="project" value="TreeGrafter"/>
</dbReference>
<keyword evidence="5" id="KW-0862">Zinc</keyword>
<feature type="domain" description="C2H2-type" evidence="11">
    <location>
        <begin position="100"/>
        <end position="127"/>
    </location>
</feature>
<evidence type="ECO:0000259" key="11">
    <source>
        <dbReference type="PROSITE" id="PS50157"/>
    </source>
</evidence>
<evidence type="ECO:0000256" key="5">
    <source>
        <dbReference type="ARBA" id="ARBA00022833"/>
    </source>
</evidence>
<organism evidence="12 13">
    <name type="scientific">Coregonus suidteri</name>
    <dbReference type="NCBI Taxonomy" id="861788"/>
    <lineage>
        <taxon>Eukaryota</taxon>
        <taxon>Metazoa</taxon>
        <taxon>Chordata</taxon>
        <taxon>Craniata</taxon>
        <taxon>Vertebrata</taxon>
        <taxon>Euteleostomi</taxon>
        <taxon>Actinopterygii</taxon>
        <taxon>Neopterygii</taxon>
        <taxon>Teleostei</taxon>
        <taxon>Protacanthopterygii</taxon>
        <taxon>Salmoniformes</taxon>
        <taxon>Salmonidae</taxon>
        <taxon>Coregoninae</taxon>
        <taxon>Coregonus</taxon>
    </lineage>
</organism>
<evidence type="ECO:0000256" key="1">
    <source>
        <dbReference type="ARBA" id="ARBA00004123"/>
    </source>
</evidence>
<dbReference type="Pfam" id="PF00096">
    <property type="entry name" value="zf-C2H2"/>
    <property type="match status" value="2"/>
</dbReference>
<dbReference type="FunFam" id="3.30.160.60:FF:002343">
    <property type="entry name" value="Zinc finger protein 33A"/>
    <property type="match status" value="1"/>
</dbReference>
<dbReference type="EMBL" id="JAGTTL010000027">
    <property type="protein sequence ID" value="KAK6301091.1"/>
    <property type="molecule type" value="Genomic_DNA"/>
</dbReference>
<evidence type="ECO:0000313" key="13">
    <source>
        <dbReference type="Proteomes" id="UP001356427"/>
    </source>
</evidence>
<evidence type="ECO:0000256" key="4">
    <source>
        <dbReference type="ARBA" id="ARBA00022771"/>
    </source>
</evidence>
<dbReference type="PROSITE" id="PS50157">
    <property type="entry name" value="ZINC_FINGER_C2H2_2"/>
    <property type="match status" value="5"/>
</dbReference>
<keyword evidence="8" id="KW-0539">Nucleus</keyword>
<protein>
    <recommendedName>
        <fullName evidence="11">C2H2-type domain-containing protein</fullName>
    </recommendedName>
</protein>
<dbReference type="AlphaFoldDB" id="A0AAN8L9S2"/>
<evidence type="ECO:0000256" key="7">
    <source>
        <dbReference type="ARBA" id="ARBA00023163"/>
    </source>
</evidence>
<comment type="subcellular location">
    <subcellularLocation>
        <location evidence="1">Nucleus</location>
    </subcellularLocation>
</comment>
<evidence type="ECO:0000256" key="6">
    <source>
        <dbReference type="ARBA" id="ARBA00023015"/>
    </source>
</evidence>
<accession>A0AAN8L9S2</accession>
<dbReference type="PANTHER" id="PTHR14003:SF23">
    <property type="entry name" value="ZINC FINGER PROTEIN 143"/>
    <property type="match status" value="1"/>
</dbReference>
<dbReference type="FunFam" id="3.30.160.60:FF:001927">
    <property type="entry name" value="Zinc finger protein 1184"/>
    <property type="match status" value="1"/>
</dbReference>
<keyword evidence="7" id="KW-0804">Transcription</keyword>
<comment type="caution">
    <text evidence="12">The sequence shown here is derived from an EMBL/GenBank/DDBJ whole genome shotgun (WGS) entry which is preliminary data.</text>
</comment>
<keyword evidence="13" id="KW-1185">Reference proteome</keyword>
<evidence type="ECO:0000313" key="12">
    <source>
        <dbReference type="EMBL" id="KAK6301091.1"/>
    </source>
</evidence>
<dbReference type="GO" id="GO:0031519">
    <property type="term" value="C:PcG protein complex"/>
    <property type="evidence" value="ECO:0007669"/>
    <property type="project" value="TreeGrafter"/>
</dbReference>
<reference evidence="12 13" key="1">
    <citation type="submission" date="2021-04" db="EMBL/GenBank/DDBJ databases">
        <authorList>
            <person name="De Guttry C."/>
            <person name="Zahm M."/>
            <person name="Klopp C."/>
            <person name="Cabau C."/>
            <person name="Louis A."/>
            <person name="Berthelot C."/>
            <person name="Parey E."/>
            <person name="Roest Crollius H."/>
            <person name="Montfort J."/>
            <person name="Robinson-Rechavi M."/>
            <person name="Bucao C."/>
            <person name="Bouchez O."/>
            <person name="Gislard M."/>
            <person name="Lluch J."/>
            <person name="Milhes M."/>
            <person name="Lampietro C."/>
            <person name="Lopez Roques C."/>
            <person name="Donnadieu C."/>
            <person name="Braasch I."/>
            <person name="Desvignes T."/>
            <person name="Postlethwait J."/>
            <person name="Bobe J."/>
            <person name="Wedekind C."/>
            <person name="Guiguen Y."/>
        </authorList>
    </citation>
    <scope>NUCLEOTIDE SEQUENCE [LARGE SCALE GENOMIC DNA]</scope>
    <source>
        <strain evidence="12">Cs_M1</strain>
        <tissue evidence="12">Blood</tissue>
    </source>
</reference>
<evidence type="ECO:0000256" key="2">
    <source>
        <dbReference type="ARBA" id="ARBA00022723"/>
    </source>
</evidence>
<keyword evidence="3" id="KW-0677">Repeat</keyword>
<feature type="domain" description="C2H2-type" evidence="11">
    <location>
        <begin position="183"/>
        <end position="210"/>
    </location>
</feature>
<dbReference type="Pfam" id="PF13465">
    <property type="entry name" value="zf-H2C2_2"/>
    <property type="match status" value="1"/>
</dbReference>
<keyword evidence="6" id="KW-0805">Transcription regulation</keyword>
<dbReference type="Proteomes" id="UP001356427">
    <property type="component" value="Unassembled WGS sequence"/>
</dbReference>
<keyword evidence="2" id="KW-0479">Metal-binding</keyword>
<dbReference type="Gene3D" id="3.30.160.60">
    <property type="entry name" value="Classic Zinc Finger"/>
    <property type="match status" value="5"/>
</dbReference>
<dbReference type="PANTHER" id="PTHR14003">
    <property type="entry name" value="TRANSCRIPTIONAL REPRESSOR PROTEIN YY"/>
    <property type="match status" value="1"/>
</dbReference>
<dbReference type="PROSITE" id="PS00028">
    <property type="entry name" value="ZINC_FINGER_C2H2_1"/>
    <property type="match status" value="5"/>
</dbReference>
<feature type="domain" description="C2H2-type" evidence="11">
    <location>
        <begin position="128"/>
        <end position="155"/>
    </location>
</feature>
<dbReference type="GO" id="GO:0000981">
    <property type="term" value="F:DNA-binding transcription factor activity, RNA polymerase II-specific"/>
    <property type="evidence" value="ECO:0007669"/>
    <property type="project" value="TreeGrafter"/>
</dbReference>
<feature type="domain" description="C2H2-type" evidence="11">
    <location>
        <begin position="72"/>
        <end position="99"/>
    </location>
</feature>
<keyword evidence="4 9" id="KW-0863">Zinc-finger</keyword>
<evidence type="ECO:0000256" key="8">
    <source>
        <dbReference type="ARBA" id="ARBA00023242"/>
    </source>
</evidence>
<dbReference type="InterPro" id="IPR013087">
    <property type="entry name" value="Znf_C2H2_type"/>
</dbReference>
<name>A0AAN8L9S2_9TELE</name>
<feature type="domain" description="C2H2-type" evidence="11">
    <location>
        <begin position="155"/>
        <end position="182"/>
    </location>
</feature>
<dbReference type="GO" id="GO:0000978">
    <property type="term" value="F:RNA polymerase II cis-regulatory region sequence-specific DNA binding"/>
    <property type="evidence" value="ECO:0007669"/>
    <property type="project" value="TreeGrafter"/>
</dbReference>
<dbReference type="GO" id="GO:0005667">
    <property type="term" value="C:transcription regulator complex"/>
    <property type="evidence" value="ECO:0007669"/>
    <property type="project" value="TreeGrafter"/>
</dbReference>
<sequence>MDEDGDGRPSLSISCPTRPKPRRSPDPGRNQRTLQGPKLLKVDWDSLFRERQPPSGVAKQHQENQQKPNTFHTCPVCGRHCQKLSILQIHMRIHTGEKPYPCPDCGKKFAHLGAMRRHHLTHTGEKPYSCSVCGKSFTQSGHLKEHQQSHSGEKHHCLICQKQYIRAEDLKIHHRVHTGERPYRCAECGKSYIRSKNLRAHKLTHQRTQGGGGGVKVKEEKEEEVAEGEEVGWRFPDLRESPVHGSGSVIITSNTNLSPQERVLSMALVVKEVPLHHTSTRILVTNPAPKLESPRVLIEAMRRTALKHLG</sequence>